<keyword evidence="7 8" id="KW-0472">Membrane</keyword>
<evidence type="ECO:0000256" key="7">
    <source>
        <dbReference type="ARBA" id="ARBA00023136"/>
    </source>
</evidence>
<keyword evidence="4" id="KW-1003">Cell membrane</keyword>
<evidence type="ECO:0000256" key="5">
    <source>
        <dbReference type="ARBA" id="ARBA00022692"/>
    </source>
</evidence>
<evidence type="ECO:0000313" key="10">
    <source>
        <dbReference type="Proteomes" id="UP001169823"/>
    </source>
</evidence>
<feature type="transmembrane region" description="Helical" evidence="8">
    <location>
        <begin position="64"/>
        <end position="85"/>
    </location>
</feature>
<comment type="subcellular location">
    <subcellularLocation>
        <location evidence="1">Cell membrane</location>
        <topology evidence="1">Multi-pass membrane protein</topology>
    </subcellularLocation>
</comment>
<feature type="transmembrane region" description="Helical" evidence="8">
    <location>
        <begin position="34"/>
        <end position="58"/>
    </location>
</feature>
<feature type="transmembrane region" description="Helical" evidence="8">
    <location>
        <begin position="6"/>
        <end position="22"/>
    </location>
</feature>
<dbReference type="EMBL" id="JAUOPJ010000002">
    <property type="protein sequence ID" value="MDO6455933.1"/>
    <property type="molecule type" value="Genomic_DNA"/>
</dbReference>
<gene>
    <name evidence="9" type="ORF">Q4494_02500</name>
</gene>
<keyword evidence="6 8" id="KW-1133">Transmembrane helix</keyword>
<protein>
    <submittedName>
        <fullName evidence="9">AEC family transporter</fullName>
    </submittedName>
</protein>
<evidence type="ECO:0000313" key="9">
    <source>
        <dbReference type="EMBL" id="MDO6455933.1"/>
    </source>
</evidence>
<feature type="transmembrane region" description="Helical" evidence="8">
    <location>
        <begin position="121"/>
        <end position="143"/>
    </location>
</feature>
<name>A0AAW7XSX5_9RHOB</name>
<dbReference type="AlphaFoldDB" id="A0AAW7XSX5"/>
<evidence type="ECO:0000256" key="4">
    <source>
        <dbReference type="ARBA" id="ARBA00022475"/>
    </source>
</evidence>
<dbReference type="Proteomes" id="UP001169823">
    <property type="component" value="Unassembled WGS sequence"/>
</dbReference>
<evidence type="ECO:0000256" key="8">
    <source>
        <dbReference type="SAM" id="Phobius"/>
    </source>
</evidence>
<evidence type="ECO:0000256" key="6">
    <source>
        <dbReference type="ARBA" id="ARBA00022989"/>
    </source>
</evidence>
<feature type="transmembrane region" description="Helical" evidence="8">
    <location>
        <begin position="238"/>
        <end position="257"/>
    </location>
</feature>
<feature type="transmembrane region" description="Helical" evidence="8">
    <location>
        <begin position="155"/>
        <end position="176"/>
    </location>
</feature>
<keyword evidence="3" id="KW-0813">Transport</keyword>
<comment type="caution">
    <text evidence="9">The sequence shown here is derived from an EMBL/GenBank/DDBJ whole genome shotgun (WGS) entry which is preliminary data.</text>
</comment>
<dbReference type="GO" id="GO:0055085">
    <property type="term" value="P:transmembrane transport"/>
    <property type="evidence" value="ECO:0007669"/>
    <property type="project" value="InterPro"/>
</dbReference>
<dbReference type="Gene3D" id="1.20.1530.20">
    <property type="match status" value="1"/>
</dbReference>
<evidence type="ECO:0000256" key="2">
    <source>
        <dbReference type="ARBA" id="ARBA00010145"/>
    </source>
</evidence>
<dbReference type="Pfam" id="PF03547">
    <property type="entry name" value="Mem_trans"/>
    <property type="match status" value="2"/>
</dbReference>
<reference evidence="9" key="1">
    <citation type="submission" date="2023-07" db="EMBL/GenBank/DDBJ databases">
        <title>Genome content predicts the carbon catabolic preferences of heterotrophic bacteria.</title>
        <authorList>
            <person name="Gralka M."/>
        </authorList>
    </citation>
    <scope>NUCLEOTIDE SEQUENCE</scope>
    <source>
        <strain evidence="9">I2M02</strain>
    </source>
</reference>
<dbReference type="RefSeq" id="WP_303494020.1">
    <property type="nucleotide sequence ID" value="NZ_JAUOPJ010000002.1"/>
</dbReference>
<dbReference type="GO" id="GO:0005886">
    <property type="term" value="C:plasma membrane"/>
    <property type="evidence" value="ECO:0007669"/>
    <property type="project" value="UniProtKB-SubCell"/>
</dbReference>
<feature type="transmembrane region" description="Helical" evidence="8">
    <location>
        <begin position="269"/>
        <end position="291"/>
    </location>
</feature>
<comment type="similarity">
    <text evidence="2">Belongs to the auxin efflux carrier (TC 2.A.69) family.</text>
</comment>
<dbReference type="PANTHER" id="PTHR36838:SF1">
    <property type="entry name" value="SLR1864 PROTEIN"/>
    <property type="match status" value="1"/>
</dbReference>
<sequence length="318" mass="33233">MLIELFDIVGPIMAITAIGYLLGRSSVEFQTRTLSNAVLLVATPCLIFSSLTALHVTFDTLREMASAALLCIGVAGALGLLALTLTQSPVRSYLPTLMMPNSGNMGIPLVVLTFGDSALALAVAYFFVVAIVQNTLGLAIYSGSFSAKSLLKQPLIYSVLAVLFVTWTGLPVPAVVSSTTEILGGMMVPSMLLLLGASLATLQVADLRPALIVAVGRLSIGLITATIVISLLGLSGTVAGIVFLMATMPTAVLMFVFADRYQRNAKQVAGTVVVSTVMTLVCLPLLVWGGLKIAANGDEIAHLRPMPQVVDTRPATKG</sequence>
<evidence type="ECO:0000256" key="1">
    <source>
        <dbReference type="ARBA" id="ARBA00004651"/>
    </source>
</evidence>
<feature type="transmembrane region" description="Helical" evidence="8">
    <location>
        <begin position="209"/>
        <end position="232"/>
    </location>
</feature>
<keyword evidence="5 8" id="KW-0812">Transmembrane</keyword>
<feature type="transmembrane region" description="Helical" evidence="8">
    <location>
        <begin position="97"/>
        <end position="115"/>
    </location>
</feature>
<accession>A0AAW7XSX5</accession>
<feature type="transmembrane region" description="Helical" evidence="8">
    <location>
        <begin position="182"/>
        <end position="202"/>
    </location>
</feature>
<proteinExistence type="inferred from homology"/>
<dbReference type="InterPro" id="IPR038770">
    <property type="entry name" value="Na+/solute_symporter_sf"/>
</dbReference>
<organism evidence="9 10">
    <name type="scientific">Celeribacter halophilus</name>
    <dbReference type="NCBI Taxonomy" id="576117"/>
    <lineage>
        <taxon>Bacteria</taxon>
        <taxon>Pseudomonadati</taxon>
        <taxon>Pseudomonadota</taxon>
        <taxon>Alphaproteobacteria</taxon>
        <taxon>Rhodobacterales</taxon>
        <taxon>Roseobacteraceae</taxon>
        <taxon>Celeribacter</taxon>
    </lineage>
</organism>
<dbReference type="InterPro" id="IPR004776">
    <property type="entry name" value="Mem_transp_PIN-like"/>
</dbReference>
<evidence type="ECO:0000256" key="3">
    <source>
        <dbReference type="ARBA" id="ARBA00022448"/>
    </source>
</evidence>
<dbReference type="PANTHER" id="PTHR36838">
    <property type="entry name" value="AUXIN EFFLUX CARRIER FAMILY PROTEIN"/>
    <property type="match status" value="1"/>
</dbReference>